<dbReference type="OrthoDB" id="9767721at2"/>
<dbReference type="SUPFAM" id="SSF54534">
    <property type="entry name" value="FKBP-like"/>
    <property type="match status" value="1"/>
</dbReference>
<dbReference type="HAMAP" id="MF_00303">
    <property type="entry name" value="Trigger_factor_Tig"/>
    <property type="match status" value="1"/>
</dbReference>
<sequence>MTVNFEQTSTNEGVLHFTVAQEDAQKAMKQAYKRVKKDVSVPGFRKGKVNYQVFVKMFGEAALYEDAINLVLPQAYAQAVEESGLDIVGQPQFDIEKMEKGQDWEFKAEVATKPAVKLGDYKDLKVAKQDREVSEEEVNQRLEAAQNNLAELSLKEGPAEEGDTVVIDFEGFKDGEAFEGGKDENYSLELGSNSFIPGFEDQLVGAEEGDEKDVKVTFPEEYHAEDLAGQEATFKVKVHEVKTKEVPELDDEFAKDVNEEVDSLDELKDLYKKEIEEAKVRQADDARDEEAIRQAVDNAEIEDLPQAMVDEEVNHQLEHYLNEMQRQGISPDLYYQLTGTSEEDLRQQFSEDAELRVKTNLILEQIVADENIEASDEDVEEEIKSLAETYNMPEEQVRQVVTPDMLKRDIALKKAMSLITDSAIEE</sequence>
<evidence type="ECO:0000259" key="16">
    <source>
        <dbReference type="PROSITE" id="PS50059"/>
    </source>
</evidence>
<dbReference type="KEGG" id="asan:AWM72_00585"/>
<evidence type="ECO:0000313" key="18">
    <source>
        <dbReference type="EMBL" id="PKZ23025.1"/>
    </source>
</evidence>
<dbReference type="InterPro" id="IPR037041">
    <property type="entry name" value="Trigger_fac_C_sf"/>
</dbReference>
<accession>A0A0X8FB98</accession>
<dbReference type="RefSeq" id="WP_067971656.1">
    <property type="nucleotide sequence ID" value="NZ_CAJHKM010000003.1"/>
</dbReference>
<dbReference type="GeneID" id="92902568"/>
<dbReference type="Gene3D" id="3.30.70.1050">
    <property type="entry name" value="Trigger factor ribosome-binding domain"/>
    <property type="match status" value="1"/>
</dbReference>
<protein>
    <recommendedName>
        <fullName evidence="4 12">Trigger factor</fullName>
        <shortName evidence="12">TF</shortName>
        <ecNumber evidence="3 12">5.2.1.8</ecNumber>
    </recommendedName>
    <alternativeName>
        <fullName evidence="11 12">PPIase</fullName>
    </alternativeName>
</protein>
<dbReference type="PIRSF" id="PIRSF003095">
    <property type="entry name" value="Trigger_factor"/>
    <property type="match status" value="1"/>
</dbReference>
<evidence type="ECO:0000256" key="6">
    <source>
        <dbReference type="ARBA" id="ARBA00023110"/>
    </source>
</evidence>
<evidence type="ECO:0000256" key="3">
    <source>
        <dbReference type="ARBA" id="ARBA00013194"/>
    </source>
</evidence>
<dbReference type="InterPro" id="IPR046357">
    <property type="entry name" value="PPIase_dom_sf"/>
</dbReference>
<dbReference type="SUPFAM" id="SSF102735">
    <property type="entry name" value="Trigger factor ribosome-binding domain"/>
    <property type="match status" value="1"/>
</dbReference>
<comment type="subcellular location">
    <subcellularLocation>
        <location evidence="12">Cytoplasm</location>
    </subcellularLocation>
    <text evidence="12">About half TF is bound to the ribosome near the polypeptide exit tunnel while the other half is free in the cytoplasm.</text>
</comment>
<dbReference type="GO" id="GO:0003755">
    <property type="term" value="F:peptidyl-prolyl cis-trans isomerase activity"/>
    <property type="evidence" value="ECO:0007669"/>
    <property type="project" value="UniProtKB-UniRule"/>
</dbReference>
<feature type="coiled-coil region" evidence="15">
    <location>
        <begin position="254"/>
        <end position="281"/>
    </location>
</feature>
<reference evidence="17 19" key="1">
    <citation type="journal article" date="2016" name="Genome Announc.">
        <title>Complete Genome Sequences of Aerococcus christensenii CCUG 28831T, Aerococcus sanguinicola CCUG 43001T, Aerococcus urinae CCUG 36881T, Aerococcus urinaeequi CCUG 28094T, Aerococcus urinaehominis CCUG 42038 BT, and Aerococcus viridans CCUG 4311T.</title>
        <authorList>
            <person name="Carkaci D."/>
            <person name="Dargis R."/>
            <person name="Nielsen X.C."/>
            <person name="Skovgaard O."/>
            <person name="Fuursted K."/>
            <person name="Christensen J.J."/>
        </authorList>
    </citation>
    <scope>NUCLEOTIDE SEQUENCE [LARGE SCALE GENOMIC DNA]</scope>
    <source>
        <strain evidence="17 19">CCUG43001</strain>
    </source>
</reference>
<dbReference type="Gene3D" id="1.10.3120.10">
    <property type="entry name" value="Trigger factor, C-terminal domain"/>
    <property type="match status" value="1"/>
</dbReference>
<dbReference type="EMBL" id="CP014160">
    <property type="protein sequence ID" value="AMB93367.1"/>
    <property type="molecule type" value="Genomic_DNA"/>
</dbReference>
<evidence type="ECO:0000256" key="15">
    <source>
        <dbReference type="SAM" id="Coils"/>
    </source>
</evidence>
<keyword evidence="5 12" id="KW-0132">Cell division</keyword>
<reference evidence="19" key="2">
    <citation type="submission" date="2016-01" db="EMBL/GenBank/DDBJ databases">
        <title>Six Aerococcus type strain genome sequencing and assembly using PacBio and Illumina Hiseq.</title>
        <authorList>
            <person name="Carkaci D."/>
            <person name="Dargis R."/>
            <person name="Nielsen X.C."/>
            <person name="Skovgaard O."/>
            <person name="Fuursted K."/>
            <person name="Christensen J.J."/>
        </authorList>
    </citation>
    <scope>NUCLEOTIDE SEQUENCE [LARGE SCALE GENOMIC DNA]</scope>
    <source>
        <strain evidence="19">CCUG43001</strain>
    </source>
</reference>
<dbReference type="GO" id="GO:0043335">
    <property type="term" value="P:protein unfolding"/>
    <property type="evidence" value="ECO:0007669"/>
    <property type="project" value="TreeGrafter"/>
</dbReference>
<dbReference type="PROSITE" id="PS50059">
    <property type="entry name" value="FKBP_PPIASE"/>
    <property type="match status" value="1"/>
</dbReference>
<comment type="catalytic activity">
    <reaction evidence="1 12 13">
        <text>[protein]-peptidylproline (omega=180) = [protein]-peptidylproline (omega=0)</text>
        <dbReference type="Rhea" id="RHEA:16237"/>
        <dbReference type="Rhea" id="RHEA-COMP:10747"/>
        <dbReference type="Rhea" id="RHEA-COMP:10748"/>
        <dbReference type="ChEBI" id="CHEBI:83833"/>
        <dbReference type="ChEBI" id="CHEBI:83834"/>
        <dbReference type="EC" id="5.2.1.8"/>
    </reaction>
</comment>
<keyword evidence="15" id="KW-0175">Coiled coil</keyword>
<dbReference type="SUPFAM" id="SSF109998">
    <property type="entry name" value="Triger factor/SurA peptide-binding domain-like"/>
    <property type="match status" value="1"/>
</dbReference>
<keyword evidence="12" id="KW-0963">Cytoplasm</keyword>
<dbReference type="InterPro" id="IPR008880">
    <property type="entry name" value="Trigger_fac_C"/>
</dbReference>
<dbReference type="Pfam" id="PF05697">
    <property type="entry name" value="Trigger_N"/>
    <property type="match status" value="1"/>
</dbReference>
<dbReference type="EC" id="5.2.1.8" evidence="3 12"/>
<comment type="function">
    <text evidence="10 12">Involved in protein export. Acts as a chaperone by maintaining the newly synthesized protein in an open conformation. Functions as a peptidyl-prolyl cis-trans isomerase.</text>
</comment>
<keyword evidence="8 12" id="KW-0413">Isomerase</keyword>
<dbReference type="InterPro" id="IPR008881">
    <property type="entry name" value="Trigger_fac_ribosome-bd_bac"/>
</dbReference>
<feature type="domain" description="PPIase FKBP-type" evidence="16">
    <location>
        <begin position="162"/>
        <end position="244"/>
    </location>
</feature>
<dbReference type="PANTHER" id="PTHR30560:SF3">
    <property type="entry name" value="TRIGGER FACTOR-LIKE PROTEIN TIG, CHLOROPLASTIC"/>
    <property type="match status" value="1"/>
</dbReference>
<dbReference type="GO" id="GO:0015031">
    <property type="term" value="P:protein transport"/>
    <property type="evidence" value="ECO:0007669"/>
    <property type="project" value="UniProtKB-UniRule"/>
</dbReference>
<reference evidence="18 20" key="3">
    <citation type="submission" date="2017-12" db="EMBL/GenBank/DDBJ databases">
        <title>Phylogenetic diversity of female urinary microbiome.</title>
        <authorList>
            <person name="Thomas-White K."/>
            <person name="Wolfe A.J."/>
        </authorList>
    </citation>
    <scope>NUCLEOTIDE SEQUENCE [LARGE SCALE GENOMIC DNA]</scope>
    <source>
        <strain evidence="18 20">UMB0139</strain>
    </source>
</reference>
<evidence type="ECO:0000256" key="13">
    <source>
        <dbReference type="PROSITE-ProRule" id="PRU00277"/>
    </source>
</evidence>
<evidence type="ECO:0000256" key="4">
    <source>
        <dbReference type="ARBA" id="ARBA00016902"/>
    </source>
</evidence>
<evidence type="ECO:0000256" key="7">
    <source>
        <dbReference type="ARBA" id="ARBA00023186"/>
    </source>
</evidence>
<evidence type="ECO:0000256" key="14">
    <source>
        <dbReference type="RuleBase" id="RU003914"/>
    </source>
</evidence>
<evidence type="ECO:0000256" key="5">
    <source>
        <dbReference type="ARBA" id="ARBA00022618"/>
    </source>
</evidence>
<name>A0A0X8FB98_9LACT</name>
<dbReference type="Gene3D" id="3.10.50.40">
    <property type="match status" value="1"/>
</dbReference>
<dbReference type="InterPro" id="IPR005215">
    <property type="entry name" value="Trig_fac"/>
</dbReference>
<organism evidence="17 19">
    <name type="scientific">Aerococcus sanguinicola</name>
    <dbReference type="NCBI Taxonomy" id="119206"/>
    <lineage>
        <taxon>Bacteria</taxon>
        <taxon>Bacillati</taxon>
        <taxon>Bacillota</taxon>
        <taxon>Bacilli</taxon>
        <taxon>Lactobacillales</taxon>
        <taxon>Aerococcaceae</taxon>
        <taxon>Aerococcus</taxon>
    </lineage>
</organism>
<dbReference type="Proteomes" id="UP000069912">
    <property type="component" value="Chromosome"/>
</dbReference>
<dbReference type="AlphaFoldDB" id="A0A0X8FB98"/>
<dbReference type="PANTHER" id="PTHR30560">
    <property type="entry name" value="TRIGGER FACTOR CHAPERONE AND PEPTIDYL-PROLYL CIS/TRANS ISOMERASE"/>
    <property type="match status" value="1"/>
</dbReference>
<evidence type="ECO:0000256" key="9">
    <source>
        <dbReference type="ARBA" id="ARBA00023306"/>
    </source>
</evidence>
<dbReference type="GO" id="GO:0051301">
    <property type="term" value="P:cell division"/>
    <property type="evidence" value="ECO:0007669"/>
    <property type="project" value="UniProtKB-KW"/>
</dbReference>
<evidence type="ECO:0000256" key="8">
    <source>
        <dbReference type="ARBA" id="ARBA00023235"/>
    </source>
</evidence>
<keyword evidence="6 12" id="KW-0697">Rotamase</keyword>
<dbReference type="NCBIfam" id="TIGR00115">
    <property type="entry name" value="tig"/>
    <property type="match status" value="1"/>
</dbReference>
<dbReference type="FunFam" id="3.10.50.40:FF:000001">
    <property type="entry name" value="Trigger factor"/>
    <property type="match status" value="1"/>
</dbReference>
<comment type="domain">
    <text evidence="12">Consists of 3 domains; the N-terminus binds the ribosome, the middle domain has PPIase activity, while the C-terminus has intrinsic chaperone activity on its own.</text>
</comment>
<dbReference type="Pfam" id="PF00254">
    <property type="entry name" value="FKBP_C"/>
    <property type="match status" value="1"/>
</dbReference>
<evidence type="ECO:0000256" key="2">
    <source>
        <dbReference type="ARBA" id="ARBA00005464"/>
    </source>
</evidence>
<dbReference type="Pfam" id="PF05698">
    <property type="entry name" value="Trigger_C"/>
    <property type="match status" value="1"/>
</dbReference>
<dbReference type="GO" id="GO:0005737">
    <property type="term" value="C:cytoplasm"/>
    <property type="evidence" value="ECO:0007669"/>
    <property type="project" value="UniProtKB-SubCell"/>
</dbReference>
<keyword evidence="7 12" id="KW-0143">Chaperone</keyword>
<evidence type="ECO:0000313" key="17">
    <source>
        <dbReference type="EMBL" id="AMB93367.1"/>
    </source>
</evidence>
<evidence type="ECO:0000256" key="12">
    <source>
        <dbReference type="HAMAP-Rule" id="MF_00303"/>
    </source>
</evidence>
<evidence type="ECO:0000313" key="19">
    <source>
        <dbReference type="Proteomes" id="UP000069912"/>
    </source>
</evidence>
<gene>
    <name evidence="12 17" type="primary">tig</name>
    <name evidence="17" type="ORF">AWM72_00585</name>
    <name evidence="18" type="ORF">CYJ28_00260</name>
</gene>
<dbReference type="Proteomes" id="UP000234239">
    <property type="component" value="Unassembled WGS sequence"/>
</dbReference>
<dbReference type="InterPro" id="IPR001179">
    <property type="entry name" value="PPIase_FKBP_dom"/>
</dbReference>
<evidence type="ECO:0000256" key="10">
    <source>
        <dbReference type="ARBA" id="ARBA00024849"/>
    </source>
</evidence>
<dbReference type="GO" id="GO:0044183">
    <property type="term" value="F:protein folding chaperone"/>
    <property type="evidence" value="ECO:0007669"/>
    <property type="project" value="TreeGrafter"/>
</dbReference>
<dbReference type="GO" id="GO:0043022">
    <property type="term" value="F:ribosome binding"/>
    <property type="evidence" value="ECO:0007669"/>
    <property type="project" value="TreeGrafter"/>
</dbReference>
<proteinExistence type="inferred from homology"/>
<comment type="similarity">
    <text evidence="2 12 14">Belongs to the FKBP-type PPIase family. Tig subfamily.</text>
</comment>
<keyword evidence="19" id="KW-1185">Reference proteome</keyword>
<keyword evidence="9 12" id="KW-0131">Cell cycle</keyword>
<evidence type="ECO:0000313" key="20">
    <source>
        <dbReference type="Proteomes" id="UP000234239"/>
    </source>
</evidence>
<dbReference type="InterPro" id="IPR027304">
    <property type="entry name" value="Trigger_fact/SurA_dom_sf"/>
</dbReference>
<dbReference type="EMBL" id="PKGY01000001">
    <property type="protein sequence ID" value="PKZ23025.1"/>
    <property type="molecule type" value="Genomic_DNA"/>
</dbReference>
<evidence type="ECO:0000256" key="1">
    <source>
        <dbReference type="ARBA" id="ARBA00000971"/>
    </source>
</evidence>
<evidence type="ECO:0000256" key="11">
    <source>
        <dbReference type="ARBA" id="ARBA00029986"/>
    </source>
</evidence>
<dbReference type="InterPro" id="IPR036611">
    <property type="entry name" value="Trigger_fac_ribosome-bd_sf"/>
</dbReference>
<dbReference type="GO" id="GO:0051083">
    <property type="term" value="P:'de novo' cotranslational protein folding"/>
    <property type="evidence" value="ECO:0007669"/>
    <property type="project" value="TreeGrafter"/>
</dbReference>